<feature type="non-terminal residue" evidence="1">
    <location>
        <position position="39"/>
    </location>
</feature>
<accession>A0A382AMF2</accession>
<evidence type="ECO:0000313" key="1">
    <source>
        <dbReference type="EMBL" id="SVB02574.1"/>
    </source>
</evidence>
<reference evidence="1" key="1">
    <citation type="submission" date="2018-05" db="EMBL/GenBank/DDBJ databases">
        <authorList>
            <person name="Lanie J.A."/>
            <person name="Ng W.-L."/>
            <person name="Kazmierczak K.M."/>
            <person name="Andrzejewski T.M."/>
            <person name="Davidsen T.M."/>
            <person name="Wayne K.J."/>
            <person name="Tettelin H."/>
            <person name="Glass J.I."/>
            <person name="Rusch D."/>
            <person name="Podicherti R."/>
            <person name="Tsui H.-C.T."/>
            <person name="Winkler M.E."/>
        </authorList>
    </citation>
    <scope>NUCLEOTIDE SEQUENCE</scope>
</reference>
<sequence>MVTQIVAGRTFDYSHSIGRGAPSGLGFNVAIDIALGEEN</sequence>
<protein>
    <submittedName>
        <fullName evidence="1">Uncharacterized protein</fullName>
    </submittedName>
</protein>
<organism evidence="1">
    <name type="scientific">marine metagenome</name>
    <dbReference type="NCBI Taxonomy" id="408172"/>
    <lineage>
        <taxon>unclassified sequences</taxon>
        <taxon>metagenomes</taxon>
        <taxon>ecological metagenomes</taxon>
    </lineage>
</organism>
<gene>
    <name evidence="1" type="ORF">METZ01_LOCUS155428</name>
</gene>
<name>A0A382AMF2_9ZZZZ</name>
<dbReference type="EMBL" id="UINC01025972">
    <property type="protein sequence ID" value="SVB02574.1"/>
    <property type="molecule type" value="Genomic_DNA"/>
</dbReference>
<proteinExistence type="predicted"/>
<dbReference type="AlphaFoldDB" id="A0A382AMF2"/>